<gene>
    <name evidence="2" type="ORF">LNAOJCKE_2700</name>
</gene>
<dbReference type="InterPro" id="IPR000792">
    <property type="entry name" value="Tscrpt_reg_LuxR_C"/>
</dbReference>
<reference evidence="2" key="1">
    <citation type="journal article" date="2021" name="Front. Microbiol.">
        <title>Comprehensive Comparative Genomics and Phenotyping of Methylobacterium Species.</title>
        <authorList>
            <person name="Alessa O."/>
            <person name="Ogura Y."/>
            <person name="Fujitani Y."/>
            <person name="Takami H."/>
            <person name="Hayashi T."/>
            <person name="Sahin N."/>
            <person name="Tani A."/>
        </authorList>
    </citation>
    <scope>NUCLEOTIDE SEQUENCE</scope>
    <source>
        <strain evidence="2">NBRC 15686</strain>
    </source>
</reference>
<evidence type="ECO:0000313" key="3">
    <source>
        <dbReference type="Proteomes" id="UP001055039"/>
    </source>
</evidence>
<feature type="domain" description="HTH luxR-type" evidence="1">
    <location>
        <begin position="340"/>
        <end position="397"/>
    </location>
</feature>
<reference evidence="2" key="2">
    <citation type="submission" date="2021-08" db="EMBL/GenBank/DDBJ databases">
        <authorList>
            <person name="Tani A."/>
            <person name="Ola A."/>
            <person name="Ogura Y."/>
            <person name="Katsura K."/>
            <person name="Hayashi T."/>
        </authorList>
    </citation>
    <scope>NUCLEOTIDE SEQUENCE</scope>
    <source>
        <strain evidence="2">NBRC 15686</strain>
    </source>
</reference>
<dbReference type="SMART" id="SM00421">
    <property type="entry name" value="HTH_LUXR"/>
    <property type="match status" value="1"/>
</dbReference>
<dbReference type="Gene3D" id="1.10.10.10">
    <property type="entry name" value="Winged helix-like DNA-binding domain superfamily/Winged helix DNA-binding domain"/>
    <property type="match status" value="1"/>
</dbReference>
<name>A0ABQ4UDU7_9HYPH</name>
<comment type="caution">
    <text evidence="2">The sequence shown here is derived from an EMBL/GenBank/DDBJ whole genome shotgun (WGS) entry which is preliminary data.</text>
</comment>
<evidence type="ECO:0000259" key="1">
    <source>
        <dbReference type="SMART" id="SM00421"/>
    </source>
</evidence>
<dbReference type="InterPro" id="IPR016032">
    <property type="entry name" value="Sig_transdc_resp-reg_C-effctor"/>
</dbReference>
<sequence>MVNKGVDVTAYGCGRPIFSRFMTIHSRPLPSAIRSASIEPSVTLSDEGAALIDRIYEAAALPELWREVLIELARFAGAPEAVMIVSTGTHYRDFVTTSVEFDALVAEHLHFPGNVRTERLLALRHPGFLNDLDVVTEEEIATLPLYQDFLIPRGYGAGTATTVMVPSGDSVIVHCERARAEGDFGPQVLSALNGLRPHLARAALLSARLEMERVTTTTQTLEALGLPAAVLGSGGRVIGANPSLVAMMPHTLSDQPSRLAVVDPAADRLLREAVARSGQAGDMPVRSIPIAASGERPPVILHLVPIRGAAHDVFVRARFVLIATPVVAQDVPSADVVQGLFDLTPAEARLAALIAAGDAPVPAAAKLGITPSTARSVLKRIFQKTGVSRQAELVGLLAGRGLRE</sequence>
<organism evidence="2 3">
    <name type="scientific">Methylorubrum aminovorans</name>
    <dbReference type="NCBI Taxonomy" id="269069"/>
    <lineage>
        <taxon>Bacteria</taxon>
        <taxon>Pseudomonadati</taxon>
        <taxon>Pseudomonadota</taxon>
        <taxon>Alphaproteobacteria</taxon>
        <taxon>Hyphomicrobiales</taxon>
        <taxon>Methylobacteriaceae</taxon>
        <taxon>Methylorubrum</taxon>
    </lineage>
</organism>
<protein>
    <recommendedName>
        <fullName evidence="1">HTH luxR-type domain-containing protein</fullName>
    </recommendedName>
</protein>
<dbReference type="EMBL" id="BPRC01000008">
    <property type="protein sequence ID" value="GJE65489.1"/>
    <property type="molecule type" value="Genomic_DNA"/>
</dbReference>
<dbReference type="InterPro" id="IPR036388">
    <property type="entry name" value="WH-like_DNA-bd_sf"/>
</dbReference>
<evidence type="ECO:0000313" key="2">
    <source>
        <dbReference type="EMBL" id="GJE65489.1"/>
    </source>
</evidence>
<accession>A0ABQ4UDU7</accession>
<dbReference type="Proteomes" id="UP001055039">
    <property type="component" value="Unassembled WGS sequence"/>
</dbReference>
<dbReference type="SUPFAM" id="SSF46894">
    <property type="entry name" value="C-terminal effector domain of the bipartite response regulators"/>
    <property type="match status" value="1"/>
</dbReference>
<keyword evidence="3" id="KW-1185">Reference proteome</keyword>
<proteinExistence type="predicted"/>